<evidence type="ECO:0000256" key="10">
    <source>
        <dbReference type="ARBA" id="ARBA00023295"/>
    </source>
</evidence>
<dbReference type="SUPFAM" id="SSF51445">
    <property type="entry name" value="(Trans)glycosidases"/>
    <property type="match status" value="1"/>
</dbReference>
<dbReference type="AlphaFoldDB" id="A0A3N1P4K3"/>
<dbReference type="Pfam" id="PF02806">
    <property type="entry name" value="Alpha-amylase_C"/>
    <property type="match status" value="1"/>
</dbReference>
<keyword evidence="17" id="KW-1185">Reference proteome</keyword>
<dbReference type="InterPro" id="IPR006046">
    <property type="entry name" value="Alpha_amylase"/>
</dbReference>
<keyword evidence="7 12" id="KW-0378">Hydrolase</keyword>
<dbReference type="SUPFAM" id="SSF51011">
    <property type="entry name" value="Glycosyl hydrolase domain"/>
    <property type="match status" value="1"/>
</dbReference>
<evidence type="ECO:0000313" key="17">
    <source>
        <dbReference type="Proteomes" id="UP000273643"/>
    </source>
</evidence>
<evidence type="ECO:0000256" key="12">
    <source>
        <dbReference type="RuleBase" id="RU361134"/>
    </source>
</evidence>
<keyword evidence="8" id="KW-0106">Calcium</keyword>
<comment type="caution">
    <text evidence="16">The sequence shown here is derived from an EMBL/GenBank/DDBJ whole genome shotgun (WGS) entry which is preliminary data.</text>
</comment>
<dbReference type="GO" id="GO:0046872">
    <property type="term" value="F:metal ion binding"/>
    <property type="evidence" value="ECO:0007669"/>
    <property type="project" value="UniProtKB-KW"/>
</dbReference>
<dbReference type="Gene3D" id="3.20.20.80">
    <property type="entry name" value="Glycosidases"/>
    <property type="match status" value="1"/>
</dbReference>
<dbReference type="InterPro" id="IPR006047">
    <property type="entry name" value="GH13_cat_dom"/>
</dbReference>
<evidence type="ECO:0000256" key="3">
    <source>
        <dbReference type="ARBA" id="ARBA00008061"/>
    </source>
</evidence>
<evidence type="ECO:0000259" key="14">
    <source>
        <dbReference type="SMART" id="SM00632"/>
    </source>
</evidence>
<feature type="chain" id="PRO_5018042022" description="Alpha-amylase" evidence="13">
    <location>
        <begin position="33"/>
        <end position="699"/>
    </location>
</feature>
<dbReference type="InterPro" id="IPR017853">
    <property type="entry name" value="GH"/>
</dbReference>
<evidence type="ECO:0000256" key="5">
    <source>
        <dbReference type="ARBA" id="ARBA00017303"/>
    </source>
</evidence>
<evidence type="ECO:0000256" key="8">
    <source>
        <dbReference type="ARBA" id="ARBA00022837"/>
    </source>
</evidence>
<dbReference type="SMART" id="SM00642">
    <property type="entry name" value="Aamy"/>
    <property type="match status" value="1"/>
</dbReference>
<keyword evidence="10 12" id="KW-0326">Glycosidase</keyword>
<dbReference type="PRINTS" id="PR00110">
    <property type="entry name" value="ALPHAAMYLASE"/>
</dbReference>
<dbReference type="InterPro" id="IPR013780">
    <property type="entry name" value="Glyco_hydro_b"/>
</dbReference>
<dbReference type="Gene3D" id="2.60.40.10">
    <property type="entry name" value="Immunoglobulins"/>
    <property type="match status" value="2"/>
</dbReference>
<dbReference type="RefSeq" id="WP_123637068.1">
    <property type="nucleotide sequence ID" value="NZ_RJUK01000001.1"/>
</dbReference>
<dbReference type="SMART" id="SM00632">
    <property type="entry name" value="Aamy_C"/>
    <property type="match status" value="1"/>
</dbReference>
<evidence type="ECO:0000256" key="6">
    <source>
        <dbReference type="ARBA" id="ARBA00022723"/>
    </source>
</evidence>
<reference evidence="16 17" key="1">
    <citation type="submission" date="2018-11" db="EMBL/GenBank/DDBJ databases">
        <title>Genomic Encyclopedia of Type Strains, Phase IV (KMG-IV): sequencing the most valuable type-strain genomes for metagenomic binning, comparative biology and taxonomic classification.</title>
        <authorList>
            <person name="Goeker M."/>
        </authorList>
    </citation>
    <scope>NUCLEOTIDE SEQUENCE [LARGE SCALE GENOMIC DNA]</scope>
    <source>
        <strain evidence="16 17">DSM 16974</strain>
    </source>
</reference>
<feature type="signal peptide" evidence="13">
    <location>
        <begin position="1"/>
        <end position="32"/>
    </location>
</feature>
<name>A0A3N1P4K3_9GAMM</name>
<dbReference type="GO" id="GO:0005975">
    <property type="term" value="P:carbohydrate metabolic process"/>
    <property type="evidence" value="ECO:0007669"/>
    <property type="project" value="InterPro"/>
</dbReference>
<dbReference type="InterPro" id="IPR031319">
    <property type="entry name" value="A-amylase_C"/>
</dbReference>
<dbReference type="GO" id="GO:0004556">
    <property type="term" value="F:alpha-amylase activity"/>
    <property type="evidence" value="ECO:0007669"/>
    <property type="project" value="UniProtKB-UniRule"/>
</dbReference>
<evidence type="ECO:0000256" key="9">
    <source>
        <dbReference type="ARBA" id="ARBA00023277"/>
    </source>
</evidence>
<dbReference type="PANTHER" id="PTHR43447">
    <property type="entry name" value="ALPHA-AMYLASE"/>
    <property type="match status" value="1"/>
</dbReference>
<evidence type="ECO:0000259" key="15">
    <source>
        <dbReference type="SMART" id="SM00642"/>
    </source>
</evidence>
<evidence type="ECO:0000256" key="1">
    <source>
        <dbReference type="ARBA" id="ARBA00000548"/>
    </source>
</evidence>
<keyword evidence="9 12" id="KW-0119">Carbohydrate metabolism</keyword>
<comment type="similarity">
    <text evidence="3 11">Belongs to the glycosyl hydrolase 13 family.</text>
</comment>
<proteinExistence type="inferred from homology"/>
<dbReference type="Proteomes" id="UP000273643">
    <property type="component" value="Unassembled WGS sequence"/>
</dbReference>
<keyword evidence="6" id="KW-0479">Metal-binding</keyword>
<gene>
    <name evidence="16" type="ORF">EDC38_0354</name>
</gene>
<evidence type="ECO:0000256" key="2">
    <source>
        <dbReference type="ARBA" id="ARBA00001913"/>
    </source>
</evidence>
<evidence type="ECO:0000256" key="4">
    <source>
        <dbReference type="ARBA" id="ARBA00012595"/>
    </source>
</evidence>
<dbReference type="CDD" id="cd11317">
    <property type="entry name" value="AmyAc_bac_euk_AmyA"/>
    <property type="match status" value="1"/>
</dbReference>
<dbReference type="OrthoDB" id="9805159at2"/>
<comment type="catalytic activity">
    <reaction evidence="1 12">
        <text>Endohydrolysis of (1-&gt;4)-alpha-D-glucosidic linkages in polysaccharides containing three or more (1-&gt;4)-alpha-linked D-glucose units.</text>
        <dbReference type="EC" id="3.2.1.1"/>
    </reaction>
</comment>
<evidence type="ECO:0000313" key="16">
    <source>
        <dbReference type="EMBL" id="ROQ19766.1"/>
    </source>
</evidence>
<feature type="domain" description="Alpha-amylase C-terminal" evidence="14">
    <location>
        <begin position="395"/>
        <end position="480"/>
    </location>
</feature>
<accession>A0A3N1P4K3</accession>
<evidence type="ECO:0000256" key="13">
    <source>
        <dbReference type="SAM" id="SignalP"/>
    </source>
</evidence>
<evidence type="ECO:0000256" key="11">
    <source>
        <dbReference type="RuleBase" id="RU003615"/>
    </source>
</evidence>
<dbReference type="EMBL" id="RJUK01000001">
    <property type="protein sequence ID" value="ROQ19766.1"/>
    <property type="molecule type" value="Genomic_DNA"/>
</dbReference>
<dbReference type="Gene3D" id="2.60.40.1180">
    <property type="entry name" value="Golgi alpha-mannosidase II"/>
    <property type="match status" value="1"/>
</dbReference>
<organism evidence="16 17">
    <name type="scientific">Marinimicrobium koreense</name>
    <dbReference type="NCBI Taxonomy" id="306545"/>
    <lineage>
        <taxon>Bacteria</taxon>
        <taxon>Pseudomonadati</taxon>
        <taxon>Pseudomonadota</taxon>
        <taxon>Gammaproteobacteria</taxon>
        <taxon>Cellvibrionales</taxon>
        <taxon>Cellvibrionaceae</taxon>
        <taxon>Marinimicrobium</taxon>
    </lineage>
</organism>
<dbReference type="InterPro" id="IPR031965">
    <property type="entry name" value="CBM26"/>
</dbReference>
<dbReference type="InterPro" id="IPR013783">
    <property type="entry name" value="Ig-like_fold"/>
</dbReference>
<dbReference type="Pfam" id="PF00128">
    <property type="entry name" value="Alpha-amylase"/>
    <property type="match status" value="1"/>
</dbReference>
<dbReference type="InterPro" id="IPR006048">
    <property type="entry name" value="A-amylase/branching_C"/>
</dbReference>
<dbReference type="EC" id="3.2.1.1" evidence="4 12"/>
<feature type="domain" description="Glycosyl hydrolase family 13 catalytic" evidence="15">
    <location>
        <begin position="38"/>
        <end position="386"/>
    </location>
</feature>
<sequence>MQNHNNPLLPRLCHWLAGALSITLLSISGAFAQPAPGDTFVHLFEWRWSDIATECEQHLGPKGYAGIQVSPPQEHIQGDAWWTRYQPVSFTIDNSRSGTRAEFIDMVQRCDAAGVDIYVDAVINHTAAGSGVGTNGSNYSYGTSYPEFSTNDFHAPCDISGSDYASNAWAVRNCRLVGLPDLDTGAEYVRQTLANYLNDLINIGVKGFRLDASKHMSPTDINAITSRLNGNPYIFQEVIDLGGEAVSAGEYLSGGDVTEFRYSAELGNQFKNGQLNWLQNFGESWGFISGGSAVVFTDNHDNQRGHGAGGSNVLTYKDGSLYDLSNVFMLAWPYGYPKVMSSFDFSDSEAGPPSAPVHNNGNLNCYGSDWKCEHRWRPIANMVAFRSAVGDQPVNNWWDNGSNQIAFGRGDAGFVIINREGNQLTRTFSTNLPEGEYCNVIDGDFDNGSCSGEILWVNAQGQVDVSLDGMTAAAIHRDARVGTDPEPEPEPEPDTINANSICLSNQTGYSNPHIYYWSPSPSGALASTTWPGEAMTAQGDYHCFDPGVALSSLNIVFNDNGGAQTSDLTYTGDGCYSNGQWQSLEQCGFTVDDGTQTSPSPSESTYVCYDNANGFSNPHMHFWNASPSGVLADSNWPGVVLEANNGFYCYDTGAELTDLNVVFNDNGGAQTADLTMTGGNTCYQNGQWTALSNCGVSAP</sequence>
<dbReference type="Pfam" id="PF16738">
    <property type="entry name" value="CBM26"/>
    <property type="match status" value="2"/>
</dbReference>
<comment type="cofactor">
    <cofactor evidence="2">
        <name>Ca(2+)</name>
        <dbReference type="ChEBI" id="CHEBI:29108"/>
    </cofactor>
</comment>
<evidence type="ECO:0000256" key="7">
    <source>
        <dbReference type="ARBA" id="ARBA00022801"/>
    </source>
</evidence>
<protein>
    <recommendedName>
        <fullName evidence="5 12">Alpha-amylase</fullName>
        <ecNumber evidence="4 12">3.2.1.1</ecNumber>
    </recommendedName>
</protein>
<keyword evidence="13" id="KW-0732">Signal</keyword>